<feature type="compositionally biased region" description="Basic and acidic residues" evidence="1">
    <location>
        <begin position="110"/>
        <end position="123"/>
    </location>
</feature>
<evidence type="ECO:0000313" key="2">
    <source>
        <dbReference type="EMBL" id="KAF6405167.1"/>
    </source>
</evidence>
<evidence type="ECO:0000313" key="3">
    <source>
        <dbReference type="Proteomes" id="UP000593571"/>
    </source>
</evidence>
<sequence length="123" mass="13787">MTRPPTGRGRNGLSAAGCLNHGAGHGVPENESQMFRARAHTHARTRTVEYSAIKEDILLFARTWMYPEGIMIREISQTEKVKYCTISLVSGTKKKKNHRNGNQFGGCQRWGDRRENGEGGLKE</sequence>
<dbReference type="AlphaFoldDB" id="A0A7J8C2X3"/>
<gene>
    <name evidence="2" type="ORF">HJG63_009476</name>
</gene>
<feature type="region of interest" description="Disordered" evidence="1">
    <location>
        <begin position="1"/>
        <end position="29"/>
    </location>
</feature>
<comment type="caution">
    <text evidence="2">The sequence shown here is derived from an EMBL/GenBank/DDBJ whole genome shotgun (WGS) entry which is preliminary data.</text>
</comment>
<dbReference type="Proteomes" id="UP000593571">
    <property type="component" value="Unassembled WGS sequence"/>
</dbReference>
<proteinExistence type="predicted"/>
<organism evidence="2 3">
    <name type="scientific">Rousettus aegyptiacus</name>
    <name type="common">Egyptian fruit bat</name>
    <name type="synonym">Pteropus aegyptiacus</name>
    <dbReference type="NCBI Taxonomy" id="9407"/>
    <lineage>
        <taxon>Eukaryota</taxon>
        <taxon>Metazoa</taxon>
        <taxon>Chordata</taxon>
        <taxon>Craniata</taxon>
        <taxon>Vertebrata</taxon>
        <taxon>Euteleostomi</taxon>
        <taxon>Mammalia</taxon>
        <taxon>Eutheria</taxon>
        <taxon>Laurasiatheria</taxon>
        <taxon>Chiroptera</taxon>
        <taxon>Yinpterochiroptera</taxon>
        <taxon>Pteropodoidea</taxon>
        <taxon>Pteropodidae</taxon>
        <taxon>Rousettinae</taxon>
        <taxon>Rousettus</taxon>
    </lineage>
</organism>
<keyword evidence="3" id="KW-1185">Reference proteome</keyword>
<protein>
    <submittedName>
        <fullName evidence="2">Uncharacterized protein</fullName>
    </submittedName>
</protein>
<dbReference type="EMBL" id="JACASE010000015">
    <property type="protein sequence ID" value="KAF6405167.1"/>
    <property type="molecule type" value="Genomic_DNA"/>
</dbReference>
<evidence type="ECO:0000256" key="1">
    <source>
        <dbReference type="SAM" id="MobiDB-lite"/>
    </source>
</evidence>
<reference evidence="2 3" key="1">
    <citation type="journal article" date="2020" name="Nature">
        <title>Six reference-quality genomes reveal evolution of bat adaptations.</title>
        <authorList>
            <person name="Jebb D."/>
            <person name="Huang Z."/>
            <person name="Pippel M."/>
            <person name="Hughes G.M."/>
            <person name="Lavrichenko K."/>
            <person name="Devanna P."/>
            <person name="Winkler S."/>
            <person name="Jermiin L.S."/>
            <person name="Skirmuntt E.C."/>
            <person name="Katzourakis A."/>
            <person name="Burkitt-Gray L."/>
            <person name="Ray D.A."/>
            <person name="Sullivan K.A.M."/>
            <person name="Roscito J.G."/>
            <person name="Kirilenko B.M."/>
            <person name="Davalos L.M."/>
            <person name="Corthals A.P."/>
            <person name="Power M.L."/>
            <person name="Jones G."/>
            <person name="Ransome R.D."/>
            <person name="Dechmann D.K.N."/>
            <person name="Locatelli A.G."/>
            <person name="Puechmaille S.J."/>
            <person name="Fedrigo O."/>
            <person name="Jarvis E.D."/>
            <person name="Hiller M."/>
            <person name="Vernes S.C."/>
            <person name="Myers E.W."/>
            <person name="Teeling E.C."/>
        </authorList>
    </citation>
    <scope>NUCLEOTIDE SEQUENCE [LARGE SCALE GENOMIC DNA]</scope>
    <source>
        <strain evidence="2">MRouAeg1</strain>
        <tissue evidence="2">Muscle</tissue>
    </source>
</reference>
<feature type="region of interest" description="Disordered" evidence="1">
    <location>
        <begin position="94"/>
        <end position="123"/>
    </location>
</feature>
<name>A0A7J8C2X3_ROUAE</name>
<accession>A0A7J8C2X3</accession>